<dbReference type="EMBL" id="CAJVPQ010012066">
    <property type="protein sequence ID" value="CAG8730114.1"/>
    <property type="molecule type" value="Genomic_DNA"/>
</dbReference>
<feature type="region of interest" description="Disordered" evidence="1">
    <location>
        <begin position="1"/>
        <end position="20"/>
    </location>
</feature>
<accession>A0A9N9ICN8</accession>
<protein>
    <submittedName>
        <fullName evidence="2">6221_t:CDS:1</fullName>
    </submittedName>
</protein>
<dbReference type="Proteomes" id="UP000789570">
    <property type="component" value="Unassembled WGS sequence"/>
</dbReference>
<sequence length="96" mass="11484">FLTSSRIMSNHAESSNLNRKYSSRNFDNDEYIYILSENERTEKEYKKQEGLKYSDTELLQLSFKLQHFNKKNQQKMNKSNSQYKEKSCITGIRESI</sequence>
<evidence type="ECO:0000313" key="2">
    <source>
        <dbReference type="EMBL" id="CAG8730114.1"/>
    </source>
</evidence>
<comment type="caution">
    <text evidence="2">The sequence shown here is derived from an EMBL/GenBank/DDBJ whole genome shotgun (WGS) entry which is preliminary data.</text>
</comment>
<organism evidence="2 3">
    <name type="scientific">Funneliformis caledonium</name>
    <dbReference type="NCBI Taxonomy" id="1117310"/>
    <lineage>
        <taxon>Eukaryota</taxon>
        <taxon>Fungi</taxon>
        <taxon>Fungi incertae sedis</taxon>
        <taxon>Mucoromycota</taxon>
        <taxon>Glomeromycotina</taxon>
        <taxon>Glomeromycetes</taxon>
        <taxon>Glomerales</taxon>
        <taxon>Glomeraceae</taxon>
        <taxon>Funneliformis</taxon>
    </lineage>
</organism>
<gene>
    <name evidence="2" type="ORF">FCALED_LOCUS14931</name>
</gene>
<feature type="non-terminal residue" evidence="2">
    <location>
        <position position="1"/>
    </location>
</feature>
<dbReference type="AlphaFoldDB" id="A0A9N9ICN8"/>
<name>A0A9N9ICN8_9GLOM</name>
<evidence type="ECO:0000256" key="1">
    <source>
        <dbReference type="SAM" id="MobiDB-lite"/>
    </source>
</evidence>
<proteinExistence type="predicted"/>
<reference evidence="2" key="1">
    <citation type="submission" date="2021-06" db="EMBL/GenBank/DDBJ databases">
        <authorList>
            <person name="Kallberg Y."/>
            <person name="Tangrot J."/>
            <person name="Rosling A."/>
        </authorList>
    </citation>
    <scope>NUCLEOTIDE SEQUENCE</scope>
    <source>
        <strain evidence="2">UK204</strain>
    </source>
</reference>
<evidence type="ECO:0000313" key="3">
    <source>
        <dbReference type="Proteomes" id="UP000789570"/>
    </source>
</evidence>
<keyword evidence="3" id="KW-1185">Reference proteome</keyword>